<keyword evidence="1" id="KW-0813">Transport</keyword>
<dbReference type="STRING" id="1484053.SAMN05444274_11215"/>
<keyword evidence="3 5" id="KW-0067">ATP-binding</keyword>
<evidence type="ECO:0000259" key="4">
    <source>
        <dbReference type="PROSITE" id="PS50893"/>
    </source>
</evidence>
<evidence type="ECO:0000256" key="3">
    <source>
        <dbReference type="ARBA" id="ARBA00022840"/>
    </source>
</evidence>
<keyword evidence="2" id="KW-0547">Nucleotide-binding</keyword>
<reference evidence="5 6" key="1">
    <citation type="submission" date="2016-11" db="EMBL/GenBank/DDBJ databases">
        <authorList>
            <person name="Jaros S."/>
            <person name="Januszkiewicz K."/>
            <person name="Wedrychowicz H."/>
        </authorList>
    </citation>
    <scope>NUCLEOTIDE SEQUENCE [LARGE SCALE GENOMIC DNA]</scope>
    <source>
        <strain evidence="5 6">DSM 26910</strain>
    </source>
</reference>
<organism evidence="5 6">
    <name type="scientific">Mariniphaga anaerophila</name>
    <dbReference type="NCBI Taxonomy" id="1484053"/>
    <lineage>
        <taxon>Bacteria</taxon>
        <taxon>Pseudomonadati</taxon>
        <taxon>Bacteroidota</taxon>
        <taxon>Bacteroidia</taxon>
        <taxon>Marinilabiliales</taxon>
        <taxon>Prolixibacteraceae</taxon>
        <taxon>Mariniphaga</taxon>
    </lineage>
</organism>
<dbReference type="GO" id="GO:0005524">
    <property type="term" value="F:ATP binding"/>
    <property type="evidence" value="ECO:0007669"/>
    <property type="project" value="UniProtKB-KW"/>
</dbReference>
<dbReference type="PROSITE" id="PS00211">
    <property type="entry name" value="ABC_TRANSPORTER_1"/>
    <property type="match status" value="1"/>
</dbReference>
<dbReference type="SUPFAM" id="SSF52540">
    <property type="entry name" value="P-loop containing nucleoside triphosphate hydrolases"/>
    <property type="match status" value="1"/>
</dbReference>
<protein>
    <submittedName>
        <fullName evidence="5">NitT/TauT family transport system ATP-binding protein</fullName>
    </submittedName>
</protein>
<dbReference type="AlphaFoldDB" id="A0A1M5FDM1"/>
<name>A0A1M5FDM1_9BACT</name>
<dbReference type="GO" id="GO:0016887">
    <property type="term" value="F:ATP hydrolysis activity"/>
    <property type="evidence" value="ECO:0007669"/>
    <property type="project" value="InterPro"/>
</dbReference>
<dbReference type="Pfam" id="PF00005">
    <property type="entry name" value="ABC_tran"/>
    <property type="match status" value="1"/>
</dbReference>
<evidence type="ECO:0000256" key="1">
    <source>
        <dbReference type="ARBA" id="ARBA00022448"/>
    </source>
</evidence>
<dbReference type="InterPro" id="IPR003439">
    <property type="entry name" value="ABC_transporter-like_ATP-bd"/>
</dbReference>
<feature type="domain" description="ABC transporter" evidence="4">
    <location>
        <begin position="5"/>
        <end position="225"/>
    </location>
</feature>
<proteinExistence type="predicted"/>
<dbReference type="PANTHER" id="PTHR42788">
    <property type="entry name" value="TAURINE IMPORT ATP-BINDING PROTEIN-RELATED"/>
    <property type="match status" value="1"/>
</dbReference>
<evidence type="ECO:0000313" key="6">
    <source>
        <dbReference type="Proteomes" id="UP000184164"/>
    </source>
</evidence>
<evidence type="ECO:0000313" key="5">
    <source>
        <dbReference type="EMBL" id="SHF89569.1"/>
    </source>
</evidence>
<keyword evidence="6" id="KW-1185">Reference proteome</keyword>
<dbReference type="EMBL" id="FQUM01000012">
    <property type="protein sequence ID" value="SHF89569.1"/>
    <property type="molecule type" value="Genomic_DNA"/>
</dbReference>
<dbReference type="InterPro" id="IPR050166">
    <property type="entry name" value="ABC_transporter_ATP-bind"/>
</dbReference>
<dbReference type="PANTHER" id="PTHR42788:SF13">
    <property type="entry name" value="ALIPHATIC SULFONATES IMPORT ATP-BINDING PROTEIN SSUB"/>
    <property type="match status" value="1"/>
</dbReference>
<sequence>MTMELQIKNISKSFNRNFLFDGFTVDFKEGIITCILGPSGCGKTTLLNILGKIVSPDSGVLIGFEGKSASYIFQEPRLLPWKTVRGNIEFVLSRKFSQAERKEQVDRLIRLVELDGFADHYPSQLSGGMRQRVSIARAFASPSDVILMDEPLSGLDIALKRNIIQWFSQIWEADKRTVIFVTHDVDEALSLGEEIIVLSQAPVQIVAHESINEPAGKRDVQAPRFAEIRKTLFNALGKTD</sequence>
<dbReference type="InterPro" id="IPR027417">
    <property type="entry name" value="P-loop_NTPase"/>
</dbReference>
<dbReference type="Proteomes" id="UP000184164">
    <property type="component" value="Unassembled WGS sequence"/>
</dbReference>
<dbReference type="SMART" id="SM00382">
    <property type="entry name" value="AAA"/>
    <property type="match status" value="1"/>
</dbReference>
<gene>
    <name evidence="5" type="ORF">SAMN05444274_11215</name>
</gene>
<accession>A0A1M5FDM1</accession>
<dbReference type="InterPro" id="IPR003593">
    <property type="entry name" value="AAA+_ATPase"/>
</dbReference>
<evidence type="ECO:0000256" key="2">
    <source>
        <dbReference type="ARBA" id="ARBA00022741"/>
    </source>
</evidence>
<dbReference type="PROSITE" id="PS50893">
    <property type="entry name" value="ABC_TRANSPORTER_2"/>
    <property type="match status" value="1"/>
</dbReference>
<dbReference type="InterPro" id="IPR017871">
    <property type="entry name" value="ABC_transporter-like_CS"/>
</dbReference>
<dbReference type="Gene3D" id="3.40.50.300">
    <property type="entry name" value="P-loop containing nucleotide triphosphate hydrolases"/>
    <property type="match status" value="1"/>
</dbReference>